<feature type="region of interest" description="Disordered" evidence="1">
    <location>
        <begin position="47"/>
        <end position="69"/>
    </location>
</feature>
<organism evidence="3 4">
    <name type="scientific">Pseudomonas gingeri</name>
    <dbReference type="NCBI Taxonomy" id="117681"/>
    <lineage>
        <taxon>Bacteria</taxon>
        <taxon>Pseudomonadati</taxon>
        <taxon>Pseudomonadota</taxon>
        <taxon>Gammaproteobacteria</taxon>
        <taxon>Pseudomonadales</taxon>
        <taxon>Pseudomonadaceae</taxon>
        <taxon>Pseudomonas</taxon>
    </lineage>
</organism>
<protein>
    <submittedName>
        <fullName evidence="3">Uncharacterized protein</fullName>
    </submittedName>
</protein>
<keyword evidence="2" id="KW-0472">Membrane</keyword>
<gene>
    <name evidence="3" type="ORF">HX876_00960</name>
</gene>
<reference evidence="3 4" key="1">
    <citation type="submission" date="2020-04" db="EMBL/GenBank/DDBJ databases">
        <title>Molecular characterization of pseudomonads from Agaricus bisporus reveal novel blotch 2 pathogens in Western Europe.</title>
        <authorList>
            <person name="Taparia T."/>
            <person name="Krijger M."/>
            <person name="Haynes E."/>
            <person name="Elpinstone J.G."/>
            <person name="Noble R."/>
            <person name="Van Der Wolf J."/>
        </authorList>
    </citation>
    <scope>NUCLEOTIDE SEQUENCE [LARGE SCALE GENOMIC DNA]</scope>
    <source>
        <strain evidence="3 4">IPO3737</strain>
    </source>
</reference>
<keyword evidence="2" id="KW-0812">Transmembrane</keyword>
<sequence length="140" mass="15550">MRKGSFDLEDDEVLRDLAAEEASAFATGIFEPDVAAQSDRLAKKEAAALESNENLDTDGKKKEHGRHQRFQEHANNVVVGLLWTVATFTLIGMSVYVWHLIMPESARWLSDSSLDSIRTLLTGVLFSSAMSGYVNKRMTS</sequence>
<accession>A0A7Y7Y7Y7</accession>
<dbReference type="Proteomes" id="UP000520592">
    <property type="component" value="Unassembled WGS sequence"/>
</dbReference>
<evidence type="ECO:0000313" key="4">
    <source>
        <dbReference type="Proteomes" id="UP000520592"/>
    </source>
</evidence>
<proteinExistence type="predicted"/>
<evidence type="ECO:0000313" key="3">
    <source>
        <dbReference type="EMBL" id="NWC30946.1"/>
    </source>
</evidence>
<evidence type="ECO:0000256" key="1">
    <source>
        <dbReference type="SAM" id="MobiDB-lite"/>
    </source>
</evidence>
<feature type="transmembrane region" description="Helical" evidence="2">
    <location>
        <begin position="117"/>
        <end position="134"/>
    </location>
</feature>
<evidence type="ECO:0000256" key="2">
    <source>
        <dbReference type="SAM" id="Phobius"/>
    </source>
</evidence>
<comment type="caution">
    <text evidence="3">The sequence shown here is derived from an EMBL/GenBank/DDBJ whole genome shotgun (WGS) entry which is preliminary data.</text>
</comment>
<dbReference type="RefSeq" id="WP_177063524.1">
    <property type="nucleotide sequence ID" value="NZ_JACAPS010000060.1"/>
</dbReference>
<dbReference type="AlphaFoldDB" id="A0A7Y7Y7Y7"/>
<name>A0A7Y7Y7Y7_9PSED</name>
<dbReference type="EMBL" id="JACAQD010000003">
    <property type="protein sequence ID" value="NWC30946.1"/>
    <property type="molecule type" value="Genomic_DNA"/>
</dbReference>
<keyword evidence="2" id="KW-1133">Transmembrane helix</keyword>
<feature type="transmembrane region" description="Helical" evidence="2">
    <location>
        <begin position="76"/>
        <end position="97"/>
    </location>
</feature>